<dbReference type="InterPro" id="IPR007863">
    <property type="entry name" value="Peptidase_M16_C"/>
</dbReference>
<dbReference type="KEGG" id="erc:Ecym_7174"/>
<feature type="domain" description="Peptidase M16 C-terminal" evidence="4">
    <location>
        <begin position="182"/>
        <end position="359"/>
    </location>
</feature>
<dbReference type="Pfam" id="PF00675">
    <property type="entry name" value="Peptidase_M16"/>
    <property type="match status" value="1"/>
</dbReference>
<accession>G8JW07</accession>
<dbReference type="GO" id="GO:0004222">
    <property type="term" value="F:metalloendopeptidase activity"/>
    <property type="evidence" value="ECO:0007669"/>
    <property type="project" value="TreeGrafter"/>
</dbReference>
<dbReference type="OrthoDB" id="10251424at2759"/>
<evidence type="ECO:0000256" key="1">
    <source>
        <dbReference type="ARBA" id="ARBA00004173"/>
    </source>
</evidence>
<dbReference type="eggNOG" id="KOG0960">
    <property type="taxonomic scope" value="Eukaryota"/>
</dbReference>
<dbReference type="STRING" id="931890.G8JW07"/>
<evidence type="ECO:0000313" key="6">
    <source>
        <dbReference type="Proteomes" id="UP000006790"/>
    </source>
</evidence>
<feature type="domain" description="Peptidase M16 N-terminal" evidence="3">
    <location>
        <begin position="33"/>
        <end position="170"/>
    </location>
</feature>
<dbReference type="GO" id="GO:0006627">
    <property type="term" value="P:protein processing involved in protein targeting to mitochondrion"/>
    <property type="evidence" value="ECO:0007669"/>
    <property type="project" value="TreeGrafter"/>
</dbReference>
<gene>
    <name evidence="5" type="ordered locus">Ecym_7174</name>
</gene>
<evidence type="ECO:0008006" key="7">
    <source>
        <dbReference type="Google" id="ProtNLM"/>
    </source>
</evidence>
<dbReference type="SUPFAM" id="SSF63411">
    <property type="entry name" value="LuxS/MPP-like metallohydrolase"/>
    <property type="match status" value="2"/>
</dbReference>
<dbReference type="GO" id="GO:0005743">
    <property type="term" value="C:mitochondrial inner membrane"/>
    <property type="evidence" value="ECO:0007669"/>
    <property type="project" value="EnsemblFungi"/>
</dbReference>
<dbReference type="FunCoup" id="G8JW07">
    <property type="interactions" value="421"/>
</dbReference>
<dbReference type="Gene3D" id="3.30.830.10">
    <property type="entry name" value="Metalloenzyme, LuxS/M16 peptidase-like"/>
    <property type="match status" value="2"/>
</dbReference>
<proteinExistence type="predicted"/>
<dbReference type="OMA" id="DSGLWGF"/>
<keyword evidence="6" id="KW-1185">Reference proteome</keyword>
<dbReference type="Pfam" id="PF05193">
    <property type="entry name" value="Peptidase_M16_C"/>
    <property type="match status" value="1"/>
</dbReference>
<evidence type="ECO:0000259" key="3">
    <source>
        <dbReference type="Pfam" id="PF00675"/>
    </source>
</evidence>
<dbReference type="AlphaFoldDB" id="G8JW07"/>
<evidence type="ECO:0000313" key="5">
    <source>
        <dbReference type="EMBL" id="AET41022.1"/>
    </source>
</evidence>
<dbReference type="InterPro" id="IPR050361">
    <property type="entry name" value="MPP/UQCRC_Complex"/>
</dbReference>
<dbReference type="EMBL" id="CP002503">
    <property type="protein sequence ID" value="AET41022.1"/>
    <property type="molecule type" value="Genomic_DNA"/>
</dbReference>
<dbReference type="HOGENOM" id="CLU_009902_4_2_1"/>
<comment type="subcellular location">
    <subcellularLocation>
        <location evidence="1">Mitochondrion</location>
    </subcellularLocation>
</comment>
<dbReference type="GO" id="GO:0046872">
    <property type="term" value="F:metal ion binding"/>
    <property type="evidence" value="ECO:0007669"/>
    <property type="project" value="InterPro"/>
</dbReference>
<protein>
    <recommendedName>
        <fullName evidence="7">Peptidase M16 N-terminal domain-containing protein</fullName>
    </recommendedName>
</protein>
<sequence>MLRSISRSSLLRRSIATQAAPRAEITELSNGLVVATEPNSNASTVSVGIVFGSGASSENPYNNGVSNLATSTFRSVHAHDAMKHGFSLSSVVDKEYQSYIVNSVPTNASKALEFLQSKLLAPISESAFQQVKTDTLNKVAAFEENDHAERVMEHLHATAFQNTPLSLPKRGTVESLADLEKVDLESFAKNHFIASNAVVVASGNISHDDVLKSVESLVRLPSGSKPVNKKKSSFLGSEVRMRDDTLPKAWISLAAEGEAFNSPHYYVAQVAAQIFGSYVAHEPSSNLQGIKLLDTVREWHLADSFNHFSTSYKDSGLWGFSTVISNIHQIDDLMHFTLKQWNRLSISITDTEVARGKALLKLNLANAESDTATVATILGAQTLAFGAKPPLSEVFAKIDAITSKDIKNWAGEKLWDQDIAIAGTGQIEGLLDYMRMRNGMSMMRW</sequence>
<keyword evidence="2" id="KW-0496">Mitochondrion</keyword>
<dbReference type="InParanoid" id="G8JW07"/>
<dbReference type="GO" id="GO:0006122">
    <property type="term" value="P:mitochondrial electron transport, ubiquinol to cytochrome c"/>
    <property type="evidence" value="ECO:0007669"/>
    <property type="project" value="EnsemblFungi"/>
</dbReference>
<dbReference type="GO" id="GO:0008121">
    <property type="term" value="F:quinol-cytochrome-c reductase activity"/>
    <property type="evidence" value="ECO:0007669"/>
    <property type="project" value="EnsemblFungi"/>
</dbReference>
<evidence type="ECO:0000259" key="4">
    <source>
        <dbReference type="Pfam" id="PF05193"/>
    </source>
</evidence>
<dbReference type="InterPro" id="IPR011249">
    <property type="entry name" value="Metalloenz_LuxS/M16"/>
</dbReference>
<dbReference type="GO" id="GO:0045275">
    <property type="term" value="C:respiratory chain complex III"/>
    <property type="evidence" value="ECO:0007669"/>
    <property type="project" value="EnsemblFungi"/>
</dbReference>
<dbReference type="GeneID" id="11471273"/>
<evidence type="ECO:0000256" key="2">
    <source>
        <dbReference type="ARBA" id="ARBA00023128"/>
    </source>
</evidence>
<dbReference type="PANTHER" id="PTHR11851">
    <property type="entry name" value="METALLOPROTEASE"/>
    <property type="match status" value="1"/>
</dbReference>
<organism evidence="5 6">
    <name type="scientific">Eremothecium cymbalariae (strain CBS 270.75 / DBVPG 7215 / KCTC 17166 / NRRL Y-17582)</name>
    <name type="common">Yeast</name>
    <dbReference type="NCBI Taxonomy" id="931890"/>
    <lineage>
        <taxon>Eukaryota</taxon>
        <taxon>Fungi</taxon>
        <taxon>Dikarya</taxon>
        <taxon>Ascomycota</taxon>
        <taxon>Saccharomycotina</taxon>
        <taxon>Saccharomycetes</taxon>
        <taxon>Saccharomycetales</taxon>
        <taxon>Saccharomycetaceae</taxon>
        <taxon>Eremothecium</taxon>
    </lineage>
</organism>
<dbReference type="PANTHER" id="PTHR11851:SF126">
    <property type="entry name" value="CYTOCHROME B-C1 COMPLEX SUBUNIT 1, MITOCHONDRIAL"/>
    <property type="match status" value="1"/>
</dbReference>
<dbReference type="FunFam" id="3.30.830.10:FF:000001">
    <property type="entry name" value="Mitochondrial-processing peptidase subunit beta, mitochondrial"/>
    <property type="match status" value="1"/>
</dbReference>
<dbReference type="InterPro" id="IPR011765">
    <property type="entry name" value="Pept_M16_N"/>
</dbReference>
<dbReference type="RefSeq" id="XP_003647839.1">
    <property type="nucleotide sequence ID" value="XM_003647791.1"/>
</dbReference>
<reference evidence="6" key="1">
    <citation type="journal article" date="2012" name="G3 (Bethesda)">
        <title>Pichia sorbitophila, an interspecies yeast hybrid reveals early steps of genome resolution following polyploidization.</title>
        <authorList>
            <person name="Leh Louis V."/>
            <person name="Despons L."/>
            <person name="Friedrich A."/>
            <person name="Martin T."/>
            <person name="Durrens P."/>
            <person name="Casaregola S."/>
            <person name="Neuveglise C."/>
            <person name="Fairhead C."/>
            <person name="Marck C."/>
            <person name="Cruz J.A."/>
            <person name="Straub M.L."/>
            <person name="Kugler V."/>
            <person name="Sacerdot C."/>
            <person name="Uzunov Z."/>
            <person name="Thierry A."/>
            <person name="Weiss S."/>
            <person name="Bleykasten C."/>
            <person name="De Montigny J."/>
            <person name="Jacques N."/>
            <person name="Jung P."/>
            <person name="Lemaire M."/>
            <person name="Mallet S."/>
            <person name="Morel G."/>
            <person name="Richard G.F."/>
            <person name="Sarkar A."/>
            <person name="Savel G."/>
            <person name="Schacherer J."/>
            <person name="Seret M.L."/>
            <person name="Talla E."/>
            <person name="Samson G."/>
            <person name="Jubin C."/>
            <person name="Poulain J."/>
            <person name="Vacherie B."/>
            <person name="Barbe V."/>
            <person name="Pelletier E."/>
            <person name="Sherman D.J."/>
            <person name="Westhof E."/>
            <person name="Weissenbach J."/>
            <person name="Baret P.V."/>
            <person name="Wincker P."/>
            <person name="Gaillardin C."/>
            <person name="Dujon B."/>
            <person name="Souciet J.L."/>
        </authorList>
    </citation>
    <scope>NUCLEOTIDE SEQUENCE [LARGE SCALE GENOMIC DNA]</scope>
    <source>
        <strain evidence="6">CBS 270.75 / DBVPG 7215 / KCTC 17166 / NRRL Y-17582</strain>
    </source>
</reference>
<name>G8JW07_ERECY</name>
<dbReference type="Proteomes" id="UP000006790">
    <property type="component" value="Chromosome 7"/>
</dbReference>